<dbReference type="EMBL" id="RJKN01000001">
    <property type="protein sequence ID" value="ROP45899.1"/>
    <property type="molecule type" value="Genomic_DNA"/>
</dbReference>
<sequence length="161" mass="17968">MPVRDIPVPLRWSDMDAYGHVNNVQYVRLMEEARILGWRGWRGDDDTSRGTGTIVARNEVEYLVPLKYQYDPVTVRLWVSRVAGASLDIAYEVRGLAADAPDEGLPADADGWVVYARAESTIVLVDVGTGRPRRITPGEREAFAEMSGPPVAFRRRPRAEG</sequence>
<dbReference type="InterPro" id="IPR029069">
    <property type="entry name" value="HotDog_dom_sf"/>
</dbReference>
<organism evidence="1 2">
    <name type="scientific">Pseudokineococcus lusitanus</name>
    <dbReference type="NCBI Taxonomy" id="763993"/>
    <lineage>
        <taxon>Bacteria</taxon>
        <taxon>Bacillati</taxon>
        <taxon>Actinomycetota</taxon>
        <taxon>Actinomycetes</taxon>
        <taxon>Kineosporiales</taxon>
        <taxon>Kineosporiaceae</taxon>
        <taxon>Pseudokineococcus</taxon>
    </lineage>
</organism>
<dbReference type="Proteomes" id="UP000276232">
    <property type="component" value="Unassembled WGS sequence"/>
</dbReference>
<evidence type="ECO:0000313" key="2">
    <source>
        <dbReference type="Proteomes" id="UP000276232"/>
    </source>
</evidence>
<dbReference type="SUPFAM" id="SSF54637">
    <property type="entry name" value="Thioesterase/thiol ester dehydrase-isomerase"/>
    <property type="match status" value="1"/>
</dbReference>
<dbReference type="GO" id="GO:0047617">
    <property type="term" value="F:fatty acyl-CoA hydrolase activity"/>
    <property type="evidence" value="ECO:0007669"/>
    <property type="project" value="TreeGrafter"/>
</dbReference>
<name>A0A3N1HTW2_9ACTN</name>
<dbReference type="PANTHER" id="PTHR31793:SF24">
    <property type="entry name" value="LONG-CHAIN ACYL-COA THIOESTERASE FADM"/>
    <property type="match status" value="1"/>
</dbReference>
<proteinExistence type="predicted"/>
<keyword evidence="2" id="KW-1185">Reference proteome</keyword>
<accession>A0A3N1HTW2</accession>
<dbReference type="Gene3D" id="3.10.129.10">
    <property type="entry name" value="Hotdog Thioesterase"/>
    <property type="match status" value="1"/>
</dbReference>
<dbReference type="FunCoup" id="A0A3N1HTW2">
    <property type="interactions" value="2"/>
</dbReference>
<dbReference type="AlphaFoldDB" id="A0A3N1HTW2"/>
<dbReference type="Pfam" id="PF13279">
    <property type="entry name" value="4HBT_2"/>
    <property type="match status" value="1"/>
</dbReference>
<dbReference type="CDD" id="cd00586">
    <property type="entry name" value="4HBT"/>
    <property type="match status" value="1"/>
</dbReference>
<dbReference type="InParanoid" id="A0A3N1HTW2"/>
<keyword evidence="1" id="KW-0378">Hydrolase</keyword>
<dbReference type="OrthoDB" id="9799036at2"/>
<protein>
    <submittedName>
        <fullName evidence="1">Acyl-CoA thioester hydrolase</fullName>
    </submittedName>
</protein>
<dbReference type="InterPro" id="IPR050563">
    <property type="entry name" value="4-hydroxybenzoyl-CoA_TE"/>
</dbReference>
<dbReference type="PANTHER" id="PTHR31793">
    <property type="entry name" value="4-HYDROXYBENZOYL-COA THIOESTERASE FAMILY MEMBER"/>
    <property type="match status" value="1"/>
</dbReference>
<comment type="caution">
    <text evidence="1">The sequence shown here is derived from an EMBL/GenBank/DDBJ whole genome shotgun (WGS) entry which is preliminary data.</text>
</comment>
<evidence type="ECO:0000313" key="1">
    <source>
        <dbReference type="EMBL" id="ROP45899.1"/>
    </source>
</evidence>
<reference evidence="1 2" key="1">
    <citation type="journal article" date="2015" name="Stand. Genomic Sci.">
        <title>Genomic Encyclopedia of Bacterial and Archaeal Type Strains, Phase III: the genomes of soil and plant-associated and newly described type strains.</title>
        <authorList>
            <person name="Whitman W.B."/>
            <person name="Woyke T."/>
            <person name="Klenk H.P."/>
            <person name="Zhou Y."/>
            <person name="Lilburn T.G."/>
            <person name="Beck B.J."/>
            <person name="De Vos P."/>
            <person name="Vandamme P."/>
            <person name="Eisen J.A."/>
            <person name="Garrity G."/>
            <person name="Hugenholtz P."/>
            <person name="Kyrpides N.C."/>
        </authorList>
    </citation>
    <scope>NUCLEOTIDE SEQUENCE [LARGE SCALE GENOMIC DNA]</scope>
    <source>
        <strain evidence="1 2">CECT 7306</strain>
    </source>
</reference>
<gene>
    <name evidence="1" type="ORF">EDC03_0511</name>
</gene>
<dbReference type="RefSeq" id="WP_123378573.1">
    <property type="nucleotide sequence ID" value="NZ_RJKN01000001.1"/>
</dbReference>